<sequence length="176" mass="19589">MPIDIGVITLIPEPDEDRSSPQDSPEFLIGFVYWLQDFINEISNQVRLQGNLTGYQGLPLFDEELIQGLPDALAELNENRQFESLVESLQSGGPTLINMIVQHGLYGAQLRWKLSNVNIRITRFLERQTAPLLHRLLSTVDTILESILGVVAGGSAIKELKEMIENALALVAPEPE</sequence>
<gene>
    <name evidence="1" type="ORF">SAMN05216404_1106</name>
</gene>
<accession>A0A1H8L7D3</accession>
<proteinExistence type="predicted"/>
<name>A0A1H8L7D3_9PROT</name>
<organism evidence="1 2">
    <name type="scientific">Nitrosospira multiformis</name>
    <dbReference type="NCBI Taxonomy" id="1231"/>
    <lineage>
        <taxon>Bacteria</taxon>
        <taxon>Pseudomonadati</taxon>
        <taxon>Pseudomonadota</taxon>
        <taxon>Betaproteobacteria</taxon>
        <taxon>Nitrosomonadales</taxon>
        <taxon>Nitrosomonadaceae</taxon>
        <taxon>Nitrosospira</taxon>
    </lineage>
</organism>
<evidence type="ECO:0000313" key="2">
    <source>
        <dbReference type="Proteomes" id="UP000183898"/>
    </source>
</evidence>
<dbReference type="Proteomes" id="UP000183898">
    <property type="component" value="Unassembled WGS sequence"/>
</dbReference>
<dbReference type="RefSeq" id="WP_074747392.1">
    <property type="nucleotide sequence ID" value="NZ_FOCT01000010.1"/>
</dbReference>
<evidence type="ECO:0000313" key="1">
    <source>
        <dbReference type="EMBL" id="SEO01023.1"/>
    </source>
</evidence>
<reference evidence="1 2" key="1">
    <citation type="submission" date="2016-10" db="EMBL/GenBank/DDBJ databases">
        <authorList>
            <person name="de Groot N.N."/>
        </authorList>
    </citation>
    <scope>NUCLEOTIDE SEQUENCE [LARGE SCALE GENOMIC DNA]</scope>
    <source>
        <strain evidence="1 2">Nl18</strain>
    </source>
</reference>
<dbReference type="AlphaFoldDB" id="A0A1H8L7D3"/>
<protein>
    <submittedName>
        <fullName evidence="1">Uncharacterized protein</fullName>
    </submittedName>
</protein>
<dbReference type="EMBL" id="FOCT01000010">
    <property type="protein sequence ID" value="SEO01023.1"/>
    <property type="molecule type" value="Genomic_DNA"/>
</dbReference>